<dbReference type="KEGG" id="acae:HYG86_12095"/>
<keyword evidence="3" id="KW-0804">Transcription</keyword>
<dbReference type="InterPro" id="IPR018060">
    <property type="entry name" value="HTH_AraC"/>
</dbReference>
<dbReference type="InterPro" id="IPR020449">
    <property type="entry name" value="Tscrpt_reg_AraC-type_HTH"/>
</dbReference>
<evidence type="ECO:0000313" key="6">
    <source>
        <dbReference type="Proteomes" id="UP000516160"/>
    </source>
</evidence>
<protein>
    <submittedName>
        <fullName evidence="5">Helix-turn-helix transcriptional regulator</fullName>
    </submittedName>
</protein>
<dbReference type="SUPFAM" id="SSF46689">
    <property type="entry name" value="Homeodomain-like"/>
    <property type="match status" value="2"/>
</dbReference>
<dbReference type="EMBL" id="CP058559">
    <property type="protein sequence ID" value="QNO15453.1"/>
    <property type="molecule type" value="Genomic_DNA"/>
</dbReference>
<dbReference type="InterPro" id="IPR018062">
    <property type="entry name" value="HTH_AraC-typ_CS"/>
</dbReference>
<dbReference type="PROSITE" id="PS01124">
    <property type="entry name" value="HTH_ARAC_FAMILY_2"/>
    <property type="match status" value="1"/>
</dbReference>
<dbReference type="GO" id="GO:0003700">
    <property type="term" value="F:DNA-binding transcription factor activity"/>
    <property type="evidence" value="ECO:0007669"/>
    <property type="project" value="InterPro"/>
</dbReference>
<dbReference type="PANTHER" id="PTHR43280">
    <property type="entry name" value="ARAC-FAMILY TRANSCRIPTIONAL REGULATOR"/>
    <property type="match status" value="1"/>
</dbReference>
<dbReference type="Proteomes" id="UP000516160">
    <property type="component" value="Chromosome"/>
</dbReference>
<evidence type="ECO:0000256" key="1">
    <source>
        <dbReference type="ARBA" id="ARBA00023015"/>
    </source>
</evidence>
<dbReference type="PRINTS" id="PR00032">
    <property type="entry name" value="HTHARAC"/>
</dbReference>
<sequence length="246" mass="27921">MAKNWLSPGRKHIVEIMEKFNLCTHLPIKAVGLNGDELNSCGYSNDVDSLLGQLKVLEKVDLELNKKDSTSSLVLSFSDVNYVVVYICPRNTDRGIYIIGPYATNPGTVFPYKPSDCIGHLITLLRNMAESTDFIKSKKHAPHGFYVKRALDYIDSKYHDSLTVDMVSNKLGISKCYFCFLFKKDTGKTFTQVVNEIRIKKSKVLLLDTDRSIIDIAISVGYNNQNYYSMLFKKLNGITPHQFRNN</sequence>
<keyword evidence="6" id="KW-1185">Reference proteome</keyword>
<dbReference type="PROSITE" id="PS00041">
    <property type="entry name" value="HTH_ARAC_FAMILY_1"/>
    <property type="match status" value="1"/>
</dbReference>
<dbReference type="SMART" id="SM00342">
    <property type="entry name" value="HTH_ARAC"/>
    <property type="match status" value="1"/>
</dbReference>
<keyword evidence="2" id="KW-0238">DNA-binding</keyword>
<dbReference type="InterPro" id="IPR009057">
    <property type="entry name" value="Homeodomain-like_sf"/>
</dbReference>
<dbReference type="RefSeq" id="WP_213165816.1">
    <property type="nucleotide sequence ID" value="NZ_CP058559.1"/>
</dbReference>
<dbReference type="Pfam" id="PF12833">
    <property type="entry name" value="HTH_18"/>
    <property type="match status" value="1"/>
</dbReference>
<dbReference type="PANTHER" id="PTHR43280:SF28">
    <property type="entry name" value="HTH-TYPE TRANSCRIPTIONAL ACTIVATOR RHAS"/>
    <property type="match status" value="1"/>
</dbReference>
<reference evidence="5 6" key="1">
    <citation type="submission" date="2020-07" db="EMBL/GenBank/DDBJ databases">
        <title>Alkalicella. sp. LB2 genome.</title>
        <authorList>
            <person name="Postec A."/>
            <person name="Quemeneur M."/>
        </authorList>
    </citation>
    <scope>NUCLEOTIDE SEQUENCE [LARGE SCALE GENOMIC DNA]</scope>
    <source>
        <strain evidence="5 6">LB2</strain>
    </source>
</reference>
<proteinExistence type="predicted"/>
<feature type="domain" description="HTH araC/xylS-type" evidence="4">
    <location>
        <begin position="148"/>
        <end position="246"/>
    </location>
</feature>
<evidence type="ECO:0000313" key="5">
    <source>
        <dbReference type="EMBL" id="QNO15453.1"/>
    </source>
</evidence>
<name>A0A7G9W9U1_ALKCA</name>
<evidence type="ECO:0000259" key="4">
    <source>
        <dbReference type="PROSITE" id="PS01124"/>
    </source>
</evidence>
<dbReference type="AlphaFoldDB" id="A0A7G9W9U1"/>
<dbReference type="Gene3D" id="1.10.10.60">
    <property type="entry name" value="Homeodomain-like"/>
    <property type="match status" value="2"/>
</dbReference>
<accession>A0A7G9W9U1</accession>
<keyword evidence="1" id="KW-0805">Transcription regulation</keyword>
<evidence type="ECO:0000256" key="3">
    <source>
        <dbReference type="ARBA" id="ARBA00023163"/>
    </source>
</evidence>
<evidence type="ECO:0000256" key="2">
    <source>
        <dbReference type="ARBA" id="ARBA00023125"/>
    </source>
</evidence>
<organism evidence="5 6">
    <name type="scientific">Alkalicella caledoniensis</name>
    <dbReference type="NCBI Taxonomy" id="2731377"/>
    <lineage>
        <taxon>Bacteria</taxon>
        <taxon>Bacillati</taxon>
        <taxon>Bacillota</taxon>
        <taxon>Clostridia</taxon>
        <taxon>Eubacteriales</taxon>
        <taxon>Proteinivoracaceae</taxon>
        <taxon>Alkalicella</taxon>
    </lineage>
</organism>
<gene>
    <name evidence="5" type="ORF">HYG86_12095</name>
</gene>
<dbReference type="GO" id="GO:0043565">
    <property type="term" value="F:sequence-specific DNA binding"/>
    <property type="evidence" value="ECO:0007669"/>
    <property type="project" value="InterPro"/>
</dbReference>